<organism evidence="1">
    <name type="scientific">viral metagenome</name>
    <dbReference type="NCBI Taxonomy" id="1070528"/>
    <lineage>
        <taxon>unclassified sequences</taxon>
        <taxon>metagenomes</taxon>
        <taxon>organismal metagenomes</taxon>
    </lineage>
</organism>
<proteinExistence type="predicted"/>
<reference evidence="1" key="1">
    <citation type="submission" date="2020-03" db="EMBL/GenBank/DDBJ databases">
        <title>The deep terrestrial virosphere.</title>
        <authorList>
            <person name="Holmfeldt K."/>
            <person name="Nilsson E."/>
            <person name="Simone D."/>
            <person name="Lopez-Fernandez M."/>
            <person name="Wu X."/>
            <person name="de Brujin I."/>
            <person name="Lundin D."/>
            <person name="Andersson A."/>
            <person name="Bertilsson S."/>
            <person name="Dopson M."/>
        </authorList>
    </citation>
    <scope>NUCLEOTIDE SEQUENCE</scope>
    <source>
        <strain evidence="1">MM415B02758</strain>
    </source>
</reference>
<dbReference type="AlphaFoldDB" id="A0A6M3L5N5"/>
<protein>
    <submittedName>
        <fullName evidence="1">Putative portal protein</fullName>
    </submittedName>
</protein>
<evidence type="ECO:0000313" key="1">
    <source>
        <dbReference type="EMBL" id="QJA88468.1"/>
    </source>
</evidence>
<accession>A0A6M3L5N5</accession>
<name>A0A6M3L5N5_9ZZZZ</name>
<gene>
    <name evidence="1" type="ORF">MM415B02758_0010</name>
</gene>
<sequence>MTELWLPESIRTKIREQEIASDIDSTLNTVLKEYGVGAAEYELAVDDIGWDRMGLSASEGLSDMRRVATVKKARAYYIADPLSKQAVRTWTNYSMGRGISWKADDGGTQDTLKAFWTDKVNQPILSAQGQRKSSDMMLVDGEVFFVFFKKSGDVKVRRIDPLEITEIITDPDDKETPKLYKRQWSDMTGATATAYYPDWLNDDSPDTEYKDSQGASQHATEQEGIVYHIPFMNLGSRGISLLISAMDWSKAHRKFLEARAAITQSLALFAWKAKTKGSSTAVNALKTQLQSTYASGTGAETNPPPARAATWIENEAVDMQPIRVDTGASNAQVDGNMLLQLFGTAVGIFPHYFGAGEAFRLATATAMERPMRVQFEAYQQLWADIYDNIFNYVMDQNNVSEDKRYVDIDFPPIVEKDATDSITAIVQVLTVIPELIGDDIKKLILTNLGVNNPDEVLENLGDNPTESAIAKLKKDLREVRLAITEGGNNGHKHEVSQL</sequence>
<dbReference type="EMBL" id="MT142780">
    <property type="protein sequence ID" value="QJA88468.1"/>
    <property type="molecule type" value="Genomic_DNA"/>
</dbReference>